<dbReference type="RefSeq" id="XP_056850656.1">
    <property type="nucleotide sequence ID" value="XM_056994676.1"/>
</dbReference>
<evidence type="ECO:0000313" key="3">
    <source>
        <dbReference type="Proteomes" id="UP000504610"/>
    </source>
</evidence>
<dbReference type="RefSeq" id="XP_056848379.1">
    <property type="nucleotide sequence ID" value="XM_056992399.1"/>
</dbReference>
<protein>
    <submittedName>
        <fullName evidence="4 5">Glutathione S-transferase T3-like</fullName>
    </submittedName>
</protein>
<proteinExistence type="predicted"/>
<reference evidence="4 5" key="2">
    <citation type="submission" date="2025-04" db="UniProtKB">
        <authorList>
            <consortium name="RefSeq"/>
        </authorList>
    </citation>
    <scope>IDENTIFICATION</scope>
    <source>
        <tissue evidence="4 5">Leaf</tissue>
    </source>
</reference>
<dbReference type="PROSITE" id="PS50090">
    <property type="entry name" value="MYB_LIKE"/>
    <property type="match status" value="1"/>
</dbReference>
<keyword evidence="3" id="KW-1185">Reference proteome</keyword>
<dbReference type="KEGG" id="rsz:130499996"/>
<dbReference type="GeneID" id="130494350"/>
<feature type="region of interest" description="Disordered" evidence="1">
    <location>
        <begin position="186"/>
        <end position="225"/>
    </location>
</feature>
<evidence type="ECO:0000313" key="5">
    <source>
        <dbReference type="RefSeq" id="XP_056850656.1"/>
    </source>
</evidence>
<reference evidence="3" key="1">
    <citation type="journal article" date="2019" name="Database">
        <title>The radish genome database (RadishGD): an integrated information resource for radish genomics.</title>
        <authorList>
            <person name="Yu H.J."/>
            <person name="Baek S."/>
            <person name="Lee Y.J."/>
            <person name="Cho A."/>
            <person name="Mun J.H."/>
        </authorList>
    </citation>
    <scope>NUCLEOTIDE SEQUENCE [LARGE SCALE GENOMIC DNA]</scope>
    <source>
        <strain evidence="3">cv. WK10039</strain>
    </source>
</reference>
<evidence type="ECO:0000259" key="2">
    <source>
        <dbReference type="PROSITE" id="PS50090"/>
    </source>
</evidence>
<name>A0A9W3CA16_RAPSA</name>
<sequence length="304" mass="34666">MDFNPFTQPSNFVDLLSSQQNVVFGNLSDSVGQSSSQVPFLGSQGTEDSPPVRKERRTWTPEDDVVLISSWLNTSKDPIVGNEQKCDAFWKRVAAYYSASRKGSDHRALSHCKNRWQKINDHVCKFSGAYDAATRQRTSGQNENDVLRLAHIIYFTKVKKKFTLEHAWKELRHDQKWCSLSTAKKDGSSKKKRCEDGSESANSKATEEDSSLHDESTKRPMGVKAAKKALKERLSKKTVDDGKELSDFQTMWGIKMKDLEVKERMSKINERKSKMKLLASLYAKQEPLADYEEALKKKLSEELM</sequence>
<evidence type="ECO:0000256" key="1">
    <source>
        <dbReference type="SAM" id="MobiDB-lite"/>
    </source>
</evidence>
<dbReference type="OrthoDB" id="70182at2759"/>
<evidence type="ECO:0000313" key="4">
    <source>
        <dbReference type="RefSeq" id="XP_056848379.1"/>
    </source>
</evidence>
<feature type="compositionally biased region" description="Basic and acidic residues" evidence="1">
    <location>
        <begin position="186"/>
        <end position="196"/>
    </location>
</feature>
<feature type="compositionally biased region" description="Polar residues" evidence="1">
    <location>
        <begin position="35"/>
        <end position="47"/>
    </location>
</feature>
<dbReference type="InterPro" id="IPR029466">
    <property type="entry name" value="NAM-associated_C"/>
</dbReference>
<feature type="compositionally biased region" description="Basic and acidic residues" evidence="1">
    <location>
        <begin position="205"/>
        <end position="218"/>
    </location>
</feature>
<dbReference type="InterPro" id="IPR001005">
    <property type="entry name" value="SANT/Myb"/>
</dbReference>
<dbReference type="RefSeq" id="XP_018450842.2">
    <property type="nucleotide sequence ID" value="XM_018595340.2"/>
</dbReference>
<dbReference type="KEGG" id="rsz:130494350"/>
<accession>A0A9W3CA16</accession>
<dbReference type="AlphaFoldDB" id="A0A9W3CA16"/>
<dbReference type="Proteomes" id="UP000504610">
    <property type="component" value="Chromosome 8"/>
</dbReference>
<feature type="domain" description="Myb-like" evidence="2">
    <location>
        <begin position="51"/>
        <end position="120"/>
    </location>
</feature>
<dbReference type="KEGG" id="rsz:108822299"/>
<dbReference type="Proteomes" id="UP000504610">
    <property type="component" value="Chromosome 9"/>
</dbReference>
<organism evidence="3 4">
    <name type="scientific">Raphanus sativus</name>
    <name type="common">Radish</name>
    <name type="synonym">Raphanus raphanistrum var. sativus</name>
    <dbReference type="NCBI Taxonomy" id="3726"/>
    <lineage>
        <taxon>Eukaryota</taxon>
        <taxon>Viridiplantae</taxon>
        <taxon>Streptophyta</taxon>
        <taxon>Embryophyta</taxon>
        <taxon>Tracheophyta</taxon>
        <taxon>Spermatophyta</taxon>
        <taxon>Magnoliopsida</taxon>
        <taxon>eudicotyledons</taxon>
        <taxon>Gunneridae</taxon>
        <taxon>Pentapetalae</taxon>
        <taxon>rosids</taxon>
        <taxon>malvids</taxon>
        <taxon>Brassicales</taxon>
        <taxon>Brassicaceae</taxon>
        <taxon>Brassiceae</taxon>
        <taxon>Raphanus</taxon>
    </lineage>
</organism>
<feature type="region of interest" description="Disordered" evidence="1">
    <location>
        <begin position="35"/>
        <end position="58"/>
    </location>
</feature>
<gene>
    <name evidence="4" type="primary">LOC130494350</name>
    <name evidence="5" type="synonym">LOC130499996</name>
</gene>
<dbReference type="PANTHER" id="PTHR45023">
    <property type="match status" value="1"/>
</dbReference>
<dbReference type="PANTHER" id="PTHR45023:SF4">
    <property type="entry name" value="GLYCINE-RICH PROTEIN-RELATED"/>
    <property type="match status" value="1"/>
</dbReference>
<dbReference type="Pfam" id="PF14303">
    <property type="entry name" value="NAM-associated"/>
    <property type="match status" value="1"/>
</dbReference>